<dbReference type="AlphaFoldDB" id="A0A4Y2I8V6"/>
<dbReference type="Proteomes" id="UP000499080">
    <property type="component" value="Unassembled WGS sequence"/>
</dbReference>
<name>A0A4Y2I8V6_ARAVE</name>
<evidence type="ECO:0000313" key="1">
    <source>
        <dbReference type="EMBL" id="GBM74103.1"/>
    </source>
</evidence>
<reference evidence="1 2" key="1">
    <citation type="journal article" date="2019" name="Sci. Rep.">
        <title>Orb-weaving spider Araneus ventricosus genome elucidates the spidroin gene catalogue.</title>
        <authorList>
            <person name="Kono N."/>
            <person name="Nakamura H."/>
            <person name="Ohtoshi R."/>
            <person name="Moran D.A.P."/>
            <person name="Shinohara A."/>
            <person name="Yoshida Y."/>
            <person name="Fujiwara M."/>
            <person name="Mori M."/>
            <person name="Tomita M."/>
            <person name="Arakawa K."/>
        </authorList>
    </citation>
    <scope>NUCLEOTIDE SEQUENCE [LARGE SCALE GENOMIC DNA]</scope>
</reference>
<accession>A0A4Y2I8V6</accession>
<organism evidence="1 2">
    <name type="scientific">Araneus ventricosus</name>
    <name type="common">Orbweaver spider</name>
    <name type="synonym">Epeira ventricosa</name>
    <dbReference type="NCBI Taxonomy" id="182803"/>
    <lineage>
        <taxon>Eukaryota</taxon>
        <taxon>Metazoa</taxon>
        <taxon>Ecdysozoa</taxon>
        <taxon>Arthropoda</taxon>
        <taxon>Chelicerata</taxon>
        <taxon>Arachnida</taxon>
        <taxon>Araneae</taxon>
        <taxon>Araneomorphae</taxon>
        <taxon>Entelegynae</taxon>
        <taxon>Araneoidea</taxon>
        <taxon>Araneidae</taxon>
        <taxon>Araneus</taxon>
    </lineage>
</organism>
<evidence type="ECO:0000313" key="2">
    <source>
        <dbReference type="Proteomes" id="UP000499080"/>
    </source>
</evidence>
<sequence length="105" mass="11461">MRCVYYCFMQCSEFSLKYGFQRMLAHFICGIGGSLRCNSPHLGEIERSSPSSFRPSVVSLAPTSFRGRILSGQLLARAPSFSLSGIKPGLRKLSGPGTAWLLTPS</sequence>
<comment type="caution">
    <text evidence="1">The sequence shown here is derived from an EMBL/GenBank/DDBJ whole genome shotgun (WGS) entry which is preliminary data.</text>
</comment>
<protein>
    <submittedName>
        <fullName evidence="1">Uncharacterized protein</fullName>
    </submittedName>
</protein>
<proteinExistence type="predicted"/>
<dbReference type="EMBL" id="BGPR01002474">
    <property type="protein sequence ID" value="GBM74103.1"/>
    <property type="molecule type" value="Genomic_DNA"/>
</dbReference>
<gene>
    <name evidence="1" type="ORF">AVEN_95115_1</name>
</gene>
<keyword evidence="2" id="KW-1185">Reference proteome</keyword>